<dbReference type="AlphaFoldDB" id="A0AAN7WCL8"/>
<name>A0AAN7WCL8_9PEZI</name>
<keyword evidence="5" id="KW-0732">Signal</keyword>
<dbReference type="InterPro" id="IPR033121">
    <property type="entry name" value="PEPTIDASE_A1"/>
</dbReference>
<feature type="signal peptide" evidence="5">
    <location>
        <begin position="1"/>
        <end position="20"/>
    </location>
</feature>
<dbReference type="PANTHER" id="PTHR47966">
    <property type="entry name" value="BETA-SITE APP-CLEAVING ENZYME, ISOFORM A-RELATED"/>
    <property type="match status" value="1"/>
</dbReference>
<dbReference type="Pfam" id="PF00026">
    <property type="entry name" value="Asp"/>
    <property type="match status" value="1"/>
</dbReference>
<comment type="similarity">
    <text evidence="1 4">Belongs to the peptidase A1 family.</text>
</comment>
<evidence type="ECO:0000256" key="3">
    <source>
        <dbReference type="PIRSR" id="PIRSR601461-1"/>
    </source>
</evidence>
<keyword evidence="4" id="KW-0645">Protease</keyword>
<feature type="domain" description="Peptidase A1" evidence="6">
    <location>
        <begin position="89"/>
        <end position="428"/>
    </location>
</feature>
<evidence type="ECO:0000256" key="1">
    <source>
        <dbReference type="ARBA" id="ARBA00007447"/>
    </source>
</evidence>
<gene>
    <name evidence="7" type="ORF">LTR97_003498</name>
</gene>
<dbReference type="SUPFAM" id="SSF50630">
    <property type="entry name" value="Acid proteases"/>
    <property type="match status" value="1"/>
</dbReference>
<dbReference type="InterPro" id="IPR034164">
    <property type="entry name" value="Pepsin-like_dom"/>
</dbReference>
<dbReference type="InterPro" id="IPR001461">
    <property type="entry name" value="Aspartic_peptidase_A1"/>
</dbReference>
<dbReference type="Proteomes" id="UP001310594">
    <property type="component" value="Unassembled WGS sequence"/>
</dbReference>
<sequence>MLWSRLYLAAVPIIVHITNASPIPHEDGKISNVPLPVEKVATSHLLVAENVLPLRRTGLTAKSSTVLQGASDASQNVTSILPVHKGVGYAIKISFGGKEFEVIIDTGSSDLWLPKRGVKCSGDDGTSTACNFGPLADPGFQDGGIANETFKIQFLDNTDTVGVLGYEDVGIGEITVRHQKVALVDQAHFDGFKVTSGLIGFGYPSHTSAYDLRGVRVPYNNWLFNAIDQKLIEPVFSLAIERGTDGGQLALGGLPTVPFDHTFASTPILKANPSSASHEASNYSAYGDYSIIPDGFDLNGRWHAYPSLSELVVDSGSTLMHIPRREASLINDAFHPPAKWNEKLQAYVLRCNAKPPSLAMKIGGALFPIKAEDMILSRSASLIPDMLPKGHCVSGIQESVLGVSVLGGTFLKNVVAVFDIGQGQMHFAPHDY</sequence>
<reference evidence="7" key="1">
    <citation type="submission" date="2023-08" db="EMBL/GenBank/DDBJ databases">
        <title>Black Yeasts Isolated from many extreme environments.</title>
        <authorList>
            <person name="Coleine C."/>
            <person name="Stajich J.E."/>
            <person name="Selbmann L."/>
        </authorList>
    </citation>
    <scope>NUCLEOTIDE SEQUENCE</scope>
    <source>
        <strain evidence="7">CCFEE 5810</strain>
    </source>
</reference>
<dbReference type="InterPro" id="IPR001969">
    <property type="entry name" value="Aspartic_peptidase_AS"/>
</dbReference>
<feature type="chain" id="PRO_5042931648" description="Peptidase A1 domain-containing protein" evidence="5">
    <location>
        <begin position="21"/>
        <end position="432"/>
    </location>
</feature>
<dbReference type="CDD" id="cd05471">
    <property type="entry name" value="pepsin_like"/>
    <property type="match status" value="1"/>
</dbReference>
<dbReference type="Gene3D" id="2.40.70.10">
    <property type="entry name" value="Acid Proteases"/>
    <property type="match status" value="2"/>
</dbReference>
<dbReference type="PANTHER" id="PTHR47966:SF47">
    <property type="entry name" value="ENDOPEPTIDASE, PUTATIVE (AFU_ORTHOLOGUE AFUA_3G01220)-RELATED"/>
    <property type="match status" value="1"/>
</dbReference>
<dbReference type="GO" id="GO:0004190">
    <property type="term" value="F:aspartic-type endopeptidase activity"/>
    <property type="evidence" value="ECO:0007669"/>
    <property type="project" value="UniProtKB-KW"/>
</dbReference>
<dbReference type="PROSITE" id="PS00141">
    <property type="entry name" value="ASP_PROTEASE"/>
    <property type="match status" value="1"/>
</dbReference>
<evidence type="ECO:0000256" key="4">
    <source>
        <dbReference type="RuleBase" id="RU000454"/>
    </source>
</evidence>
<feature type="active site" evidence="3">
    <location>
        <position position="105"/>
    </location>
</feature>
<dbReference type="PROSITE" id="PS51767">
    <property type="entry name" value="PEPTIDASE_A1"/>
    <property type="match status" value="1"/>
</dbReference>
<dbReference type="PRINTS" id="PR00792">
    <property type="entry name" value="PEPSIN"/>
</dbReference>
<dbReference type="InterPro" id="IPR021109">
    <property type="entry name" value="Peptidase_aspartic_dom_sf"/>
</dbReference>
<evidence type="ECO:0000259" key="6">
    <source>
        <dbReference type="PROSITE" id="PS51767"/>
    </source>
</evidence>
<protein>
    <recommendedName>
        <fullName evidence="6">Peptidase A1 domain-containing protein</fullName>
    </recommendedName>
</protein>
<comment type="caution">
    <text evidence="7">The sequence shown here is derived from an EMBL/GenBank/DDBJ whole genome shotgun (WGS) entry which is preliminary data.</text>
</comment>
<accession>A0AAN7WCL8</accession>
<proteinExistence type="inferred from homology"/>
<keyword evidence="2 4" id="KW-0064">Aspartyl protease</keyword>
<evidence type="ECO:0000313" key="7">
    <source>
        <dbReference type="EMBL" id="KAK5702553.1"/>
    </source>
</evidence>
<evidence type="ECO:0000313" key="8">
    <source>
        <dbReference type="Proteomes" id="UP001310594"/>
    </source>
</evidence>
<dbReference type="GO" id="GO:0000324">
    <property type="term" value="C:fungal-type vacuole"/>
    <property type="evidence" value="ECO:0007669"/>
    <property type="project" value="TreeGrafter"/>
</dbReference>
<dbReference type="EMBL" id="JAVRQU010000005">
    <property type="protein sequence ID" value="KAK5702553.1"/>
    <property type="molecule type" value="Genomic_DNA"/>
</dbReference>
<feature type="active site" evidence="3">
    <location>
        <position position="314"/>
    </location>
</feature>
<keyword evidence="4" id="KW-0378">Hydrolase</keyword>
<dbReference type="GO" id="GO:0006508">
    <property type="term" value="P:proteolysis"/>
    <property type="evidence" value="ECO:0007669"/>
    <property type="project" value="UniProtKB-KW"/>
</dbReference>
<evidence type="ECO:0000256" key="5">
    <source>
        <dbReference type="SAM" id="SignalP"/>
    </source>
</evidence>
<organism evidence="7 8">
    <name type="scientific">Elasticomyces elasticus</name>
    <dbReference type="NCBI Taxonomy" id="574655"/>
    <lineage>
        <taxon>Eukaryota</taxon>
        <taxon>Fungi</taxon>
        <taxon>Dikarya</taxon>
        <taxon>Ascomycota</taxon>
        <taxon>Pezizomycotina</taxon>
        <taxon>Dothideomycetes</taxon>
        <taxon>Dothideomycetidae</taxon>
        <taxon>Mycosphaerellales</taxon>
        <taxon>Teratosphaeriaceae</taxon>
        <taxon>Elasticomyces</taxon>
    </lineage>
</organism>
<evidence type="ECO:0000256" key="2">
    <source>
        <dbReference type="ARBA" id="ARBA00022750"/>
    </source>
</evidence>